<keyword evidence="6" id="KW-1185">Reference proteome</keyword>
<reference evidence="6" key="1">
    <citation type="submission" date="2017-03" db="EMBL/GenBank/DDBJ databases">
        <title>Phytopthora megakarya and P. palmivora, two closely related causual agents of cacao black pod achieved similar genome size and gene model numbers by different mechanisms.</title>
        <authorList>
            <person name="Ali S."/>
            <person name="Shao J."/>
            <person name="Larry D.J."/>
            <person name="Kronmiller B."/>
            <person name="Shen D."/>
            <person name="Strem M.D."/>
            <person name="Melnick R.L."/>
            <person name="Guiltinan M.J."/>
            <person name="Tyler B.M."/>
            <person name="Meinhardt L.W."/>
            <person name="Bailey B.A."/>
        </authorList>
    </citation>
    <scope>NUCLEOTIDE SEQUENCE [LARGE SCALE GENOMIC DNA]</scope>
    <source>
        <strain evidence="6">zdho120</strain>
    </source>
</reference>
<dbReference type="PROSITE" id="PS50067">
    <property type="entry name" value="KINESIN_MOTOR_2"/>
    <property type="match status" value="1"/>
</dbReference>
<evidence type="ECO:0000313" key="6">
    <source>
        <dbReference type="Proteomes" id="UP000198211"/>
    </source>
</evidence>
<evidence type="ECO:0000256" key="2">
    <source>
        <dbReference type="SAM" id="Coils"/>
    </source>
</evidence>
<evidence type="ECO:0000259" key="4">
    <source>
        <dbReference type="PROSITE" id="PS50067"/>
    </source>
</evidence>
<dbReference type="InterPro" id="IPR001752">
    <property type="entry name" value="Kinesin_motor_dom"/>
</dbReference>
<dbReference type="STRING" id="4795.A0A225WGF9"/>
<gene>
    <name evidence="5" type="ORF">PHMEG_0009362</name>
</gene>
<feature type="domain" description="Kinesin motor" evidence="4">
    <location>
        <begin position="1"/>
        <end position="39"/>
    </location>
</feature>
<dbReference type="OrthoDB" id="3176171at2759"/>
<organism evidence="5 6">
    <name type="scientific">Phytophthora megakarya</name>
    <dbReference type="NCBI Taxonomy" id="4795"/>
    <lineage>
        <taxon>Eukaryota</taxon>
        <taxon>Sar</taxon>
        <taxon>Stramenopiles</taxon>
        <taxon>Oomycota</taxon>
        <taxon>Peronosporomycetes</taxon>
        <taxon>Peronosporales</taxon>
        <taxon>Peronosporaceae</taxon>
        <taxon>Phytophthora</taxon>
    </lineage>
</organism>
<protein>
    <submittedName>
        <fullName evidence="5">Kinesin</fullName>
    </submittedName>
</protein>
<dbReference type="PANTHER" id="PTHR47968">
    <property type="entry name" value="CENTROMERE PROTEIN E"/>
    <property type="match status" value="1"/>
</dbReference>
<name>A0A225WGF9_9STRA</name>
<feature type="coiled-coil region" evidence="2">
    <location>
        <begin position="134"/>
        <end position="175"/>
    </location>
</feature>
<dbReference type="PANTHER" id="PTHR47968:SF17">
    <property type="entry name" value="KINESIN-LIKE PROTEIN"/>
    <property type="match status" value="1"/>
</dbReference>
<evidence type="ECO:0000256" key="3">
    <source>
        <dbReference type="SAM" id="MobiDB-lite"/>
    </source>
</evidence>
<comment type="caution">
    <text evidence="1">Lacks conserved residue(s) required for the propagation of feature annotation.</text>
</comment>
<keyword evidence="2" id="KW-0175">Coiled coil</keyword>
<feature type="non-terminal residue" evidence="5">
    <location>
        <position position="1"/>
    </location>
</feature>
<dbReference type="Pfam" id="PF00225">
    <property type="entry name" value="Kinesin"/>
    <property type="match status" value="1"/>
</dbReference>
<feature type="coiled-coil region" evidence="2">
    <location>
        <begin position="225"/>
        <end position="259"/>
    </location>
</feature>
<proteinExistence type="inferred from homology"/>
<dbReference type="SUPFAM" id="SSF52540">
    <property type="entry name" value="P-loop containing nucleoside triphosphate hydrolases"/>
    <property type="match status" value="1"/>
</dbReference>
<dbReference type="AlphaFoldDB" id="A0A225WGF9"/>
<dbReference type="GO" id="GO:0003777">
    <property type="term" value="F:microtubule motor activity"/>
    <property type="evidence" value="ECO:0007669"/>
    <property type="project" value="InterPro"/>
</dbReference>
<comment type="similarity">
    <text evidence="1">Belongs to the TRAFAC class myosin-kinesin ATPase superfamily. Kinesin family.</text>
</comment>
<dbReference type="GO" id="GO:0005524">
    <property type="term" value="F:ATP binding"/>
    <property type="evidence" value="ECO:0007669"/>
    <property type="project" value="InterPro"/>
</dbReference>
<evidence type="ECO:0000313" key="5">
    <source>
        <dbReference type="EMBL" id="OWZ16796.1"/>
    </source>
</evidence>
<dbReference type="InterPro" id="IPR027417">
    <property type="entry name" value="P-loop_NTPase"/>
</dbReference>
<dbReference type="Gene3D" id="1.20.58.1980">
    <property type="match status" value="1"/>
</dbReference>
<dbReference type="InterPro" id="IPR027640">
    <property type="entry name" value="Kinesin-like_fam"/>
</dbReference>
<sequence>QSSLGGNAKTHLLLTCSSSIRHLDETLSTLRFGSRAKNIQNSPHVNTENTGTSAEYGELLATLQNKIENLHSYIHALETTRCETCKLRGPRLNIDFDKQQLQTDLRKALTNMMRDHETQEHAHNVARTMMEVTEQQLDSRHRSQEQTIQQQELELQDASATIVRLEKKMQLLEDSSRGMDVELHRLRGREQQQCAGENAEAEILRRQLDASTKFTKQLQAKLNTYRQEHEGMADLKERLLNKEQELNLLRNDVEKLRLKKGPPFPHASTAGLPSPHRSPQARPVTAVEFKALASPSIHVHRGDISAANRACYSASSSTRPFRARLVGLLNSLEEETTAYRELVLETRENVVSRNGSRQLPGLDMIASHSSPTS</sequence>
<dbReference type="Proteomes" id="UP000198211">
    <property type="component" value="Unassembled WGS sequence"/>
</dbReference>
<dbReference type="EMBL" id="NBNE01000869">
    <property type="protein sequence ID" value="OWZ16796.1"/>
    <property type="molecule type" value="Genomic_DNA"/>
</dbReference>
<feature type="region of interest" description="Disordered" evidence="3">
    <location>
        <begin position="261"/>
        <end position="280"/>
    </location>
</feature>
<evidence type="ECO:0000256" key="1">
    <source>
        <dbReference type="PROSITE-ProRule" id="PRU00283"/>
    </source>
</evidence>
<accession>A0A225WGF9</accession>
<comment type="caution">
    <text evidence="5">The sequence shown here is derived from an EMBL/GenBank/DDBJ whole genome shotgun (WGS) entry which is preliminary data.</text>
</comment>
<dbReference type="GO" id="GO:0007018">
    <property type="term" value="P:microtubule-based movement"/>
    <property type="evidence" value="ECO:0007669"/>
    <property type="project" value="InterPro"/>
</dbReference>
<dbReference type="GO" id="GO:0008017">
    <property type="term" value="F:microtubule binding"/>
    <property type="evidence" value="ECO:0007669"/>
    <property type="project" value="InterPro"/>
</dbReference>